<sequence>MMTAFSNWLDGSELGRYLLEREQAFFDRSVADAFGYRAVQFGASRHDFLRENRIPWRARIGEDGEVGVVCDAAQLPLDSRSVDLLLLPHTLDFNAHPHQVLREAERVLLPEGRLVLTGFNPLSLWGGRRLVQGARRPPWSGRFLRLSRLRDWLELLGFERADDAFMCYAPPFNRGDWLTRCRFMEAPGERWWPLAAGVYGVCAIKRQRGMRLITPRWQLARPAAQLVTAGERRHAACQPHDETL</sequence>
<reference evidence="2 3" key="1">
    <citation type="submission" date="2019-04" db="EMBL/GenBank/DDBJ databases">
        <title>Crenobacter sp. nov.</title>
        <authorList>
            <person name="Shi S."/>
        </authorList>
    </citation>
    <scope>NUCLEOTIDE SEQUENCE [LARGE SCALE GENOMIC DNA]</scope>
    <source>
        <strain evidence="2 3">GY 70310</strain>
    </source>
</reference>
<organism evidence="2 3">
    <name type="scientific">Crenobacter intestini</name>
    <dbReference type="NCBI Taxonomy" id="2563443"/>
    <lineage>
        <taxon>Bacteria</taxon>
        <taxon>Pseudomonadati</taxon>
        <taxon>Pseudomonadota</taxon>
        <taxon>Betaproteobacteria</taxon>
        <taxon>Neisseriales</taxon>
        <taxon>Neisseriaceae</taxon>
        <taxon>Crenobacter</taxon>
    </lineage>
</organism>
<dbReference type="Proteomes" id="UP000308891">
    <property type="component" value="Unassembled WGS sequence"/>
</dbReference>
<dbReference type="EMBL" id="STGJ01000010">
    <property type="protein sequence ID" value="TIC82175.1"/>
    <property type="molecule type" value="Genomic_DNA"/>
</dbReference>
<dbReference type="CDD" id="cd02440">
    <property type="entry name" value="AdoMet_MTases"/>
    <property type="match status" value="1"/>
</dbReference>
<dbReference type="SUPFAM" id="SSF53335">
    <property type="entry name" value="S-adenosyl-L-methionine-dependent methyltransferases"/>
    <property type="match status" value="1"/>
</dbReference>
<evidence type="ECO:0000313" key="2">
    <source>
        <dbReference type="EMBL" id="TIC82175.1"/>
    </source>
</evidence>
<dbReference type="GO" id="GO:0008757">
    <property type="term" value="F:S-adenosylmethionine-dependent methyltransferase activity"/>
    <property type="evidence" value="ECO:0007669"/>
    <property type="project" value="InterPro"/>
</dbReference>
<dbReference type="InterPro" id="IPR013216">
    <property type="entry name" value="Methyltransf_11"/>
</dbReference>
<dbReference type="Pfam" id="PF08241">
    <property type="entry name" value="Methyltransf_11"/>
    <property type="match status" value="1"/>
</dbReference>
<keyword evidence="2" id="KW-0489">Methyltransferase</keyword>
<proteinExistence type="predicted"/>
<gene>
    <name evidence="2" type="ORF">E5K04_10305</name>
</gene>
<keyword evidence="3" id="KW-1185">Reference proteome</keyword>
<dbReference type="GO" id="GO:0032259">
    <property type="term" value="P:methylation"/>
    <property type="evidence" value="ECO:0007669"/>
    <property type="project" value="UniProtKB-KW"/>
</dbReference>
<feature type="domain" description="Methyltransferase type 11" evidence="1">
    <location>
        <begin position="68"/>
        <end position="116"/>
    </location>
</feature>
<accession>A0A4T0UUC4</accession>
<dbReference type="InterPro" id="IPR029063">
    <property type="entry name" value="SAM-dependent_MTases_sf"/>
</dbReference>
<keyword evidence="2" id="KW-0808">Transferase</keyword>
<protein>
    <submittedName>
        <fullName evidence="2">Class I SAM-dependent methyltransferase</fullName>
    </submittedName>
</protein>
<evidence type="ECO:0000259" key="1">
    <source>
        <dbReference type="Pfam" id="PF08241"/>
    </source>
</evidence>
<name>A0A4T0UUC4_9NEIS</name>
<dbReference type="AlphaFoldDB" id="A0A4T0UUC4"/>
<comment type="caution">
    <text evidence="2">The sequence shown here is derived from an EMBL/GenBank/DDBJ whole genome shotgun (WGS) entry which is preliminary data.</text>
</comment>
<dbReference type="Gene3D" id="3.40.50.150">
    <property type="entry name" value="Vaccinia Virus protein VP39"/>
    <property type="match status" value="1"/>
</dbReference>
<dbReference type="OrthoDB" id="6191410at2"/>
<evidence type="ECO:0000313" key="3">
    <source>
        <dbReference type="Proteomes" id="UP000308891"/>
    </source>
</evidence>